<organism evidence="2 3">
    <name type="scientific">Drosophila busckii</name>
    <name type="common">Fruit fly</name>
    <dbReference type="NCBI Taxonomy" id="30019"/>
    <lineage>
        <taxon>Eukaryota</taxon>
        <taxon>Metazoa</taxon>
        <taxon>Ecdysozoa</taxon>
        <taxon>Arthropoda</taxon>
        <taxon>Hexapoda</taxon>
        <taxon>Insecta</taxon>
        <taxon>Pterygota</taxon>
        <taxon>Neoptera</taxon>
        <taxon>Endopterygota</taxon>
        <taxon>Diptera</taxon>
        <taxon>Brachycera</taxon>
        <taxon>Muscomorpha</taxon>
        <taxon>Ephydroidea</taxon>
        <taxon>Drosophilidae</taxon>
        <taxon>Drosophila</taxon>
    </lineage>
</organism>
<evidence type="ECO:0000313" key="2">
    <source>
        <dbReference type="EMBL" id="ALC41701.1"/>
    </source>
</evidence>
<evidence type="ECO:0000256" key="1">
    <source>
        <dbReference type="SAM" id="SignalP"/>
    </source>
</evidence>
<sequence length="246" mass="24583">MFAIYGTLCLLLVLQAQQTPAQLLTFRDGQVGVNFAGYHANAGLGGLLTGNAAHGGLSASAGTPWGSRAAAGLGGNLNGGPAGGAYAAAQANDEVGASAVLSGRVGEHGYAGSEAHAPGKQHGSTVHLTPEHVTEGVAAEPAAVVPTPRTTYVQKVRPPKKYALIAPNPAPKMAAKSLVRHKYAGVQTEGSVVAQHAVAKQAESPVGLALQIPIGILQSLQSSIGGLLGGQAAHHQPLGAAPPLHN</sequence>
<dbReference type="Proteomes" id="UP000494163">
    <property type="component" value="Chromosome 2R"/>
</dbReference>
<gene>
    <name evidence="2" type="ORF">Dbus_chr2Rg1280</name>
</gene>
<protein>
    <submittedName>
        <fullName evidence="2">CG9812</fullName>
    </submittedName>
</protein>
<name>A0A0M4EER1_DROBS</name>
<evidence type="ECO:0000313" key="3">
    <source>
        <dbReference type="Proteomes" id="UP000494163"/>
    </source>
</evidence>
<feature type="signal peptide" evidence="1">
    <location>
        <begin position="1"/>
        <end position="21"/>
    </location>
</feature>
<dbReference type="EMBL" id="CP012524">
    <property type="protein sequence ID" value="ALC41701.1"/>
    <property type="molecule type" value="Genomic_DNA"/>
</dbReference>
<proteinExistence type="predicted"/>
<feature type="chain" id="PRO_5005793150" evidence="1">
    <location>
        <begin position="22"/>
        <end position="246"/>
    </location>
</feature>
<dbReference type="AlphaFoldDB" id="A0A0M4EER1"/>
<dbReference type="OMA" id="HAPGKQH"/>
<reference evidence="2 3" key="1">
    <citation type="submission" date="2015-08" db="EMBL/GenBank/DDBJ databases">
        <title>Ancestral chromatin configuration constrains chromatin evolution on differentiating sex chromosomes in Drosophila.</title>
        <authorList>
            <person name="Zhou Q."/>
            <person name="Bachtrog D."/>
        </authorList>
    </citation>
    <scope>NUCLEOTIDE SEQUENCE [LARGE SCALE GENOMIC DNA]</scope>
    <source>
        <tissue evidence="2">Whole larvae</tissue>
    </source>
</reference>
<accession>A0A0M4EER1</accession>
<keyword evidence="1" id="KW-0732">Signal</keyword>
<keyword evidence="3" id="KW-1185">Reference proteome</keyword>